<dbReference type="AlphaFoldDB" id="G6EHH6"/>
<feature type="domain" description="HTH tetR-type" evidence="6">
    <location>
        <begin position="14"/>
        <end position="74"/>
    </location>
</feature>
<reference evidence="7 8" key="1">
    <citation type="journal article" date="2012" name="J. Bacteriol.">
        <title>Genome sequence of benzo(a)pyrene-degrading bacterium Novosphingobium pentaromativorans US6-1.</title>
        <authorList>
            <person name="Luo Y.R."/>
            <person name="Kang S.G."/>
            <person name="Kim S.J."/>
            <person name="Kim M.R."/>
            <person name="Li N."/>
            <person name="Lee J.H."/>
            <person name="Kwon K.K."/>
        </authorList>
    </citation>
    <scope>NUCLEOTIDE SEQUENCE [LARGE SCALE GENOMIC DNA]</scope>
    <source>
        <strain evidence="7 8">US6-1</strain>
    </source>
</reference>
<evidence type="ECO:0000256" key="1">
    <source>
        <dbReference type="ARBA" id="ARBA00022491"/>
    </source>
</evidence>
<dbReference type="RefSeq" id="WP_007014705.1">
    <property type="nucleotide sequence ID" value="NZ_AGFM01000058.1"/>
</dbReference>
<protein>
    <submittedName>
        <fullName evidence="7">Transcriptional regulator, TetR family</fullName>
    </submittedName>
</protein>
<dbReference type="PANTHER" id="PTHR30055:SF175">
    <property type="entry name" value="HTH-TYPE TRANSCRIPTIONAL REPRESSOR KSTR2"/>
    <property type="match status" value="1"/>
</dbReference>
<dbReference type="InterPro" id="IPR050109">
    <property type="entry name" value="HTH-type_TetR-like_transc_reg"/>
</dbReference>
<dbReference type="PROSITE" id="PS50977">
    <property type="entry name" value="HTH_TETR_2"/>
    <property type="match status" value="1"/>
</dbReference>
<dbReference type="SUPFAM" id="SSF46689">
    <property type="entry name" value="Homeodomain-like"/>
    <property type="match status" value="1"/>
</dbReference>
<keyword evidence="4" id="KW-0804">Transcription</keyword>
<evidence type="ECO:0000259" key="6">
    <source>
        <dbReference type="PROSITE" id="PS50977"/>
    </source>
</evidence>
<dbReference type="InterPro" id="IPR036271">
    <property type="entry name" value="Tet_transcr_reg_TetR-rel_C_sf"/>
</dbReference>
<name>G6EHH6_9SPHN</name>
<evidence type="ECO:0000256" key="5">
    <source>
        <dbReference type="PROSITE-ProRule" id="PRU00335"/>
    </source>
</evidence>
<organism evidence="7 8">
    <name type="scientific">Novosphingobium pentaromativorans US6-1</name>
    <dbReference type="NCBI Taxonomy" id="1088721"/>
    <lineage>
        <taxon>Bacteria</taxon>
        <taxon>Pseudomonadati</taxon>
        <taxon>Pseudomonadota</taxon>
        <taxon>Alphaproteobacteria</taxon>
        <taxon>Sphingomonadales</taxon>
        <taxon>Sphingomonadaceae</taxon>
        <taxon>Novosphingobium</taxon>
    </lineage>
</organism>
<evidence type="ECO:0000256" key="2">
    <source>
        <dbReference type="ARBA" id="ARBA00023015"/>
    </source>
</evidence>
<dbReference type="PRINTS" id="PR00455">
    <property type="entry name" value="HTHTETR"/>
</dbReference>
<dbReference type="Pfam" id="PF00440">
    <property type="entry name" value="TetR_N"/>
    <property type="match status" value="1"/>
</dbReference>
<keyword evidence="1" id="KW-0678">Repressor</keyword>
<gene>
    <name evidence="7" type="ORF">NSU_3797</name>
</gene>
<dbReference type="Gene3D" id="1.10.10.60">
    <property type="entry name" value="Homeodomain-like"/>
    <property type="match status" value="1"/>
</dbReference>
<evidence type="ECO:0000256" key="4">
    <source>
        <dbReference type="ARBA" id="ARBA00023163"/>
    </source>
</evidence>
<keyword evidence="8" id="KW-1185">Reference proteome</keyword>
<dbReference type="InterPro" id="IPR009057">
    <property type="entry name" value="Homeodomain-like_sf"/>
</dbReference>
<accession>G6EHH6</accession>
<dbReference type="InterPro" id="IPR041490">
    <property type="entry name" value="KstR2_TetR_C"/>
</dbReference>
<proteinExistence type="predicted"/>
<dbReference type="SUPFAM" id="SSF48498">
    <property type="entry name" value="Tetracyclin repressor-like, C-terminal domain"/>
    <property type="match status" value="1"/>
</dbReference>
<dbReference type="GO" id="GO:0003700">
    <property type="term" value="F:DNA-binding transcription factor activity"/>
    <property type="evidence" value="ECO:0007669"/>
    <property type="project" value="TreeGrafter"/>
</dbReference>
<sequence length="198" mass="22099">MEGQMARPQAADYEERREAILDRAAELFAKSGFPSATVSDIARACNASKSLLYHYYRSKEEVLFGVMSSHIDDLVDEVVSVCEGPGTARERLTALLRRFMKHYVGAASRQKVLLNDLNHLPDDKRQEIVAKQRRIIDAVQALLVEIDPALAESAGEARAQTMLLFGMINWSSNWYDPDGPVSPDRLADMAFAMVAPDR</sequence>
<dbReference type="GO" id="GO:0000976">
    <property type="term" value="F:transcription cis-regulatory region binding"/>
    <property type="evidence" value="ECO:0007669"/>
    <property type="project" value="TreeGrafter"/>
</dbReference>
<evidence type="ECO:0000313" key="7">
    <source>
        <dbReference type="EMBL" id="EHJ59465.1"/>
    </source>
</evidence>
<evidence type="ECO:0000256" key="3">
    <source>
        <dbReference type="ARBA" id="ARBA00023125"/>
    </source>
</evidence>
<evidence type="ECO:0000313" key="8">
    <source>
        <dbReference type="Proteomes" id="UP000004030"/>
    </source>
</evidence>
<dbReference type="InterPro" id="IPR001647">
    <property type="entry name" value="HTH_TetR"/>
</dbReference>
<keyword evidence="2" id="KW-0805">Transcription regulation</keyword>
<dbReference type="PANTHER" id="PTHR30055">
    <property type="entry name" value="HTH-TYPE TRANSCRIPTIONAL REGULATOR RUTR"/>
    <property type="match status" value="1"/>
</dbReference>
<dbReference type="EMBL" id="AGFM01000058">
    <property type="protein sequence ID" value="EHJ59465.1"/>
    <property type="molecule type" value="Genomic_DNA"/>
</dbReference>
<feature type="DNA-binding region" description="H-T-H motif" evidence="5">
    <location>
        <begin position="37"/>
        <end position="56"/>
    </location>
</feature>
<dbReference type="eggNOG" id="COG1309">
    <property type="taxonomic scope" value="Bacteria"/>
</dbReference>
<dbReference type="PATRIC" id="fig|1088721.3.peg.3741"/>
<dbReference type="Proteomes" id="UP000004030">
    <property type="component" value="Unassembled WGS sequence"/>
</dbReference>
<comment type="caution">
    <text evidence="7">The sequence shown here is derived from an EMBL/GenBank/DDBJ whole genome shotgun (WGS) entry which is preliminary data.</text>
</comment>
<dbReference type="Gene3D" id="1.10.357.10">
    <property type="entry name" value="Tetracycline Repressor, domain 2"/>
    <property type="match status" value="1"/>
</dbReference>
<dbReference type="Pfam" id="PF17932">
    <property type="entry name" value="TetR_C_24"/>
    <property type="match status" value="1"/>
</dbReference>
<keyword evidence="3 5" id="KW-0238">DNA-binding</keyword>